<organism evidence="1 2">
    <name type="scientific">Acinetobacter soli</name>
    <dbReference type="NCBI Taxonomy" id="487316"/>
    <lineage>
        <taxon>Bacteria</taxon>
        <taxon>Pseudomonadati</taxon>
        <taxon>Pseudomonadota</taxon>
        <taxon>Gammaproteobacteria</taxon>
        <taxon>Moraxellales</taxon>
        <taxon>Moraxellaceae</taxon>
        <taxon>Acinetobacter</taxon>
    </lineage>
</organism>
<protein>
    <submittedName>
        <fullName evidence="1">Uncharacterized protein</fullName>
    </submittedName>
</protein>
<dbReference type="AlphaFoldDB" id="A0A1P8ELL8"/>
<dbReference type="KEGG" id="asol:BEN76_14355"/>
<evidence type="ECO:0000313" key="2">
    <source>
        <dbReference type="Proteomes" id="UP000185674"/>
    </source>
</evidence>
<dbReference type="Proteomes" id="UP000185674">
    <property type="component" value="Chromosome"/>
</dbReference>
<proteinExistence type="predicted"/>
<name>A0A1P8ELL8_9GAMM</name>
<reference evidence="1 2" key="1">
    <citation type="submission" date="2016-08" db="EMBL/GenBank/DDBJ databases">
        <title>Complete genome sequence of Acinetobacter baylyi strain GFJ2.</title>
        <authorList>
            <person name="Tabata M."/>
            <person name="Kuboki S."/>
            <person name="Gibu N."/>
            <person name="Kinouchi Y."/>
            <person name="Vangnai A."/>
            <person name="Kasai D."/>
            <person name="Fukuda M."/>
        </authorList>
    </citation>
    <scope>NUCLEOTIDE SEQUENCE [LARGE SCALE GENOMIC DNA]</scope>
    <source>
        <strain evidence="1 2">GFJ2</strain>
    </source>
</reference>
<gene>
    <name evidence="1" type="ORF">BEN76_14355</name>
</gene>
<dbReference type="STRING" id="487316.BEN76_14355"/>
<evidence type="ECO:0000313" key="1">
    <source>
        <dbReference type="EMBL" id="APV37124.1"/>
    </source>
</evidence>
<dbReference type="EMBL" id="CP016896">
    <property type="protein sequence ID" value="APV37124.1"/>
    <property type="molecule type" value="Genomic_DNA"/>
</dbReference>
<accession>A0A1P8ELL8</accession>
<sequence>MSTNNSLQTKTTQCIRCDICDQSTPINYGVLKADWNPNTYDKKDKYEVRLCKSCFLGTLSYLRNQKKLNHLFDENFDFNQLDNLGLS</sequence>